<organism evidence="1 2">
    <name type="scientific">Amphibiibacter pelophylacis</name>
    <dbReference type="NCBI Taxonomy" id="1799477"/>
    <lineage>
        <taxon>Bacteria</taxon>
        <taxon>Pseudomonadati</taxon>
        <taxon>Pseudomonadota</taxon>
        <taxon>Betaproteobacteria</taxon>
        <taxon>Burkholderiales</taxon>
        <taxon>Sphaerotilaceae</taxon>
        <taxon>Amphibiibacter</taxon>
    </lineage>
</organism>
<keyword evidence="2" id="KW-1185">Reference proteome</keyword>
<comment type="caution">
    <text evidence="1">The sequence shown here is derived from an EMBL/GenBank/DDBJ whole genome shotgun (WGS) entry which is preliminary data.</text>
</comment>
<reference evidence="1" key="1">
    <citation type="submission" date="2023-10" db="EMBL/GenBank/DDBJ databases">
        <title>Amphibacter perezi, gen. nov., sp. nov. a novel taxa of the family Comamonadaceae, class Betaproteobacteria isolated from the skin microbiota of Pelophylax perezi from different populations.</title>
        <authorList>
            <person name="Costa S."/>
            <person name="Proenca D.N."/>
            <person name="Lopes I."/>
            <person name="Morais P.V."/>
        </authorList>
    </citation>
    <scope>NUCLEOTIDE SEQUENCE</scope>
    <source>
        <strain evidence="1">SL12-8</strain>
    </source>
</reference>
<gene>
    <name evidence="1" type="ORF">RV045_08335</name>
</gene>
<sequence>MPELDPVWLLLIAPLAFGLGWLASRFDRRQREHDRKEQLQPYYRGLYLLLSDQQDKAIDAFITSTQNDVDSSDLHFALGKLLRKRGEYERAVRVHEHLLGRPQQDAADRDKAQFELGLDYMSAGLYDRAEAAFEAASHGSFATDARLEGLALSERTRDWPRASQIAQQLEDSAAGSFHRRMAHHACEQAQEAQARGDTAQRLAQLERAVQLAPDSPRPRWMQGDALRDQGDLAAALDTWLDLLPHHPEAFALKAVDAARTALELHASDPERGLAERSRLLQTLEAQYAAQPAFSLIEAWNLLDADSAAASERVRTHFLAHTDPASLMALLQIPPETWVADCGPLVRREINRLAQSQQRHGCVACGFESQRHFWQCPGCSSWDSMPLQAP</sequence>
<evidence type="ECO:0000313" key="1">
    <source>
        <dbReference type="EMBL" id="MEJ7138437.1"/>
    </source>
</evidence>
<proteinExistence type="predicted"/>
<dbReference type="Proteomes" id="UP001364695">
    <property type="component" value="Unassembled WGS sequence"/>
</dbReference>
<accession>A0ACC6P2M9</accession>
<name>A0ACC6P2M9_9BURK</name>
<evidence type="ECO:0000313" key="2">
    <source>
        <dbReference type="Proteomes" id="UP001364695"/>
    </source>
</evidence>
<dbReference type="EMBL" id="JAWDIE010000011">
    <property type="protein sequence ID" value="MEJ7138437.1"/>
    <property type="molecule type" value="Genomic_DNA"/>
</dbReference>
<protein>
    <submittedName>
        <fullName evidence="1">Tetratricopeptide repeat protein</fullName>
    </submittedName>
</protein>